<evidence type="ECO:0000313" key="2">
    <source>
        <dbReference type="EMBL" id="CAB4703936.1"/>
    </source>
</evidence>
<protein>
    <submittedName>
        <fullName evidence="3">Unannotated protein</fullName>
    </submittedName>
</protein>
<evidence type="ECO:0000313" key="1">
    <source>
        <dbReference type="EMBL" id="CAB4590342.1"/>
    </source>
</evidence>
<dbReference type="EMBL" id="CAFAAR010000061">
    <property type="protein sequence ID" value="CAB4805271.1"/>
    <property type="molecule type" value="Genomic_DNA"/>
</dbReference>
<organism evidence="3">
    <name type="scientific">freshwater metagenome</name>
    <dbReference type="NCBI Taxonomy" id="449393"/>
    <lineage>
        <taxon>unclassified sequences</taxon>
        <taxon>metagenomes</taxon>
        <taxon>ecological metagenomes</taxon>
    </lineage>
</organism>
<dbReference type="AlphaFoldDB" id="A0A6J6Y6P3"/>
<evidence type="ECO:0000313" key="4">
    <source>
        <dbReference type="EMBL" id="CAB4902170.1"/>
    </source>
</evidence>
<gene>
    <name evidence="1" type="ORF">UFOPK1773_00797</name>
    <name evidence="2" type="ORF">UFOPK2589_00980</name>
    <name evidence="3" type="ORF">UFOPK3056_00730</name>
    <name evidence="4" type="ORF">UFOPK3558_00739</name>
</gene>
<dbReference type="EMBL" id="CAFBMI010000058">
    <property type="protein sequence ID" value="CAB4902170.1"/>
    <property type="molecule type" value="Genomic_DNA"/>
</dbReference>
<evidence type="ECO:0000313" key="3">
    <source>
        <dbReference type="EMBL" id="CAB4805271.1"/>
    </source>
</evidence>
<sequence>MIFTIGILWRRAISKSLGSCAAVTFTAPVPKSASTNSSAMIGIMRLTSGNKTSLPIMSLYLGSFGFTATAPSPSIVSGRVVAIVI</sequence>
<dbReference type="EMBL" id="CAEZUA010000048">
    <property type="protein sequence ID" value="CAB4590342.1"/>
    <property type="molecule type" value="Genomic_DNA"/>
</dbReference>
<name>A0A6J6Y6P3_9ZZZZ</name>
<proteinExistence type="predicted"/>
<reference evidence="3" key="1">
    <citation type="submission" date="2020-05" db="EMBL/GenBank/DDBJ databases">
        <authorList>
            <person name="Chiriac C."/>
            <person name="Salcher M."/>
            <person name="Ghai R."/>
            <person name="Kavagutti S V."/>
        </authorList>
    </citation>
    <scope>NUCLEOTIDE SEQUENCE</scope>
</reference>
<dbReference type="EMBL" id="CAEZXT010000070">
    <property type="protein sequence ID" value="CAB4703936.1"/>
    <property type="molecule type" value="Genomic_DNA"/>
</dbReference>
<accession>A0A6J6Y6P3</accession>